<sequence length="208" mass="24752">MSELFDVFQPHLKRGSAHLPFDPKKAYAYVEHPQEGWRVYLRACTFLHRASEPFSKQHFLVVKKSKAHRTSSVWEPPKGQMEGKDMDSRTPIIHLLKENAMRETEEEAHISQIQNLHHTGLVFQSQEHDYPPNHYFQYHVFQGFVSDEELEKAEKTFAWMRAHPKAVQRWKRDRKEKDEIAWFSPSQTRLNPRWCPDIVALYIRHLGH</sequence>
<organism evidence="2">
    <name type="scientific">viral metagenome</name>
    <dbReference type="NCBI Taxonomy" id="1070528"/>
    <lineage>
        <taxon>unclassified sequences</taxon>
        <taxon>metagenomes</taxon>
        <taxon>organismal metagenomes</taxon>
    </lineage>
</organism>
<protein>
    <recommendedName>
        <fullName evidence="1">Nudix hydrolase domain-containing protein</fullName>
    </recommendedName>
</protein>
<dbReference type="EMBL" id="MN739589">
    <property type="protein sequence ID" value="QHT14746.1"/>
    <property type="molecule type" value="Genomic_DNA"/>
</dbReference>
<dbReference type="PROSITE" id="PS51462">
    <property type="entry name" value="NUDIX"/>
    <property type="match status" value="1"/>
</dbReference>
<dbReference type="InterPro" id="IPR015797">
    <property type="entry name" value="NUDIX_hydrolase-like_dom_sf"/>
</dbReference>
<dbReference type="InterPro" id="IPR000086">
    <property type="entry name" value="NUDIX_hydrolase_dom"/>
</dbReference>
<reference evidence="2" key="1">
    <citation type="journal article" date="2020" name="Nature">
        <title>Giant virus diversity and host interactions through global metagenomics.</title>
        <authorList>
            <person name="Schulz F."/>
            <person name="Roux S."/>
            <person name="Paez-Espino D."/>
            <person name="Jungbluth S."/>
            <person name="Walsh D.A."/>
            <person name="Denef V.J."/>
            <person name="McMahon K.D."/>
            <person name="Konstantinidis K.T."/>
            <person name="Eloe-Fadrosh E.A."/>
            <person name="Kyrpides N.C."/>
            <person name="Woyke T."/>
        </authorList>
    </citation>
    <scope>NUCLEOTIDE SEQUENCE</scope>
    <source>
        <strain evidence="2">GVMAG-M-3300023174-141</strain>
    </source>
</reference>
<proteinExistence type="predicted"/>
<evidence type="ECO:0000259" key="1">
    <source>
        <dbReference type="PROSITE" id="PS51462"/>
    </source>
</evidence>
<feature type="domain" description="Nudix hydrolase" evidence="1">
    <location>
        <begin position="40"/>
        <end position="205"/>
    </location>
</feature>
<dbReference type="SUPFAM" id="SSF55811">
    <property type="entry name" value="Nudix"/>
    <property type="match status" value="1"/>
</dbReference>
<name>A0A6C0DCL8_9ZZZZ</name>
<dbReference type="Pfam" id="PF00293">
    <property type="entry name" value="NUDIX"/>
    <property type="match status" value="1"/>
</dbReference>
<dbReference type="AlphaFoldDB" id="A0A6C0DCL8"/>
<evidence type="ECO:0000313" key="2">
    <source>
        <dbReference type="EMBL" id="QHT14746.1"/>
    </source>
</evidence>
<dbReference type="Gene3D" id="3.90.79.10">
    <property type="entry name" value="Nucleoside Triphosphate Pyrophosphohydrolase"/>
    <property type="match status" value="1"/>
</dbReference>
<accession>A0A6C0DCL8</accession>